<dbReference type="SUPFAM" id="SSF46785">
    <property type="entry name" value="Winged helix' DNA-binding domain"/>
    <property type="match status" value="1"/>
</dbReference>
<keyword evidence="4" id="KW-0804">Transcription</keyword>
<feature type="domain" description="HTH lysR-type" evidence="5">
    <location>
        <begin position="1"/>
        <end position="58"/>
    </location>
</feature>
<protein>
    <submittedName>
        <fullName evidence="6">LysR family transcriptional regulator</fullName>
    </submittedName>
</protein>
<dbReference type="InterPro" id="IPR036388">
    <property type="entry name" value="WH-like_DNA-bd_sf"/>
</dbReference>
<accession>A0A2S2CKE6</accession>
<reference evidence="7" key="1">
    <citation type="submission" date="2018-05" db="EMBL/GenBank/DDBJ databases">
        <title>Azospirillum thermophila sp. nov., a novel isolated from hot spring.</title>
        <authorList>
            <person name="Zhao Z."/>
        </authorList>
    </citation>
    <scope>NUCLEOTIDE SEQUENCE [LARGE SCALE GENOMIC DNA]</scope>
    <source>
        <strain evidence="7">CFH 70021</strain>
    </source>
</reference>
<evidence type="ECO:0000313" key="7">
    <source>
        <dbReference type="Proteomes" id="UP000245629"/>
    </source>
</evidence>
<evidence type="ECO:0000256" key="4">
    <source>
        <dbReference type="ARBA" id="ARBA00023163"/>
    </source>
</evidence>
<dbReference type="InterPro" id="IPR000847">
    <property type="entry name" value="LysR_HTH_N"/>
</dbReference>
<evidence type="ECO:0000259" key="5">
    <source>
        <dbReference type="PROSITE" id="PS50931"/>
    </source>
</evidence>
<comment type="similarity">
    <text evidence="1">Belongs to the LysR transcriptional regulatory family.</text>
</comment>
<organism evidence="6 7">
    <name type="scientific">Azospirillum thermophilum</name>
    <dbReference type="NCBI Taxonomy" id="2202148"/>
    <lineage>
        <taxon>Bacteria</taxon>
        <taxon>Pseudomonadati</taxon>
        <taxon>Pseudomonadota</taxon>
        <taxon>Alphaproteobacteria</taxon>
        <taxon>Rhodospirillales</taxon>
        <taxon>Azospirillaceae</taxon>
        <taxon>Azospirillum</taxon>
    </lineage>
</organism>
<evidence type="ECO:0000256" key="3">
    <source>
        <dbReference type="ARBA" id="ARBA00023125"/>
    </source>
</evidence>
<dbReference type="KEGG" id="azz:DEW08_00335"/>
<dbReference type="EMBL" id="CP029352">
    <property type="protein sequence ID" value="AWK84840.1"/>
    <property type="molecule type" value="Genomic_DNA"/>
</dbReference>
<keyword evidence="2" id="KW-0805">Transcription regulation</keyword>
<dbReference type="PRINTS" id="PR00039">
    <property type="entry name" value="HTHLYSR"/>
</dbReference>
<dbReference type="GO" id="GO:0003677">
    <property type="term" value="F:DNA binding"/>
    <property type="evidence" value="ECO:0007669"/>
    <property type="project" value="UniProtKB-KW"/>
</dbReference>
<dbReference type="GO" id="GO:0032993">
    <property type="term" value="C:protein-DNA complex"/>
    <property type="evidence" value="ECO:0007669"/>
    <property type="project" value="TreeGrafter"/>
</dbReference>
<dbReference type="OrthoDB" id="9811588at2"/>
<evidence type="ECO:0000256" key="1">
    <source>
        <dbReference type="ARBA" id="ARBA00009437"/>
    </source>
</evidence>
<dbReference type="PANTHER" id="PTHR30346:SF0">
    <property type="entry name" value="HCA OPERON TRANSCRIPTIONAL ACTIVATOR HCAR"/>
    <property type="match status" value="1"/>
</dbReference>
<gene>
    <name evidence="6" type="ORF">DEW08_00335</name>
</gene>
<sequence>MDFRQITCFVAVAEELHFGRAAARLNLSQPPLSQQIKALEDQLRVRLFDRNRRGVRLTAAGEAFLRYAYQVLRTADAGAEAARRAASGEVGALRIGYSASALYSDDVLRAIVRYRRRYPAVDIRLAEGTTRANTHELEAERIDLALVRGPLPELVRDWPAERRVVVSRERLLVALPQDHPLSDRDTVSLEELREERFVTMARHLGTALNDLLDRLFDAAGIRPQVALETAEMASLLGLVGAGAGIAVVPAAVARHRSHYIVFRPLTDRDAEVELFLLLPPNPVPTAWNLRAELAAGSEGATPPP</sequence>
<dbReference type="Proteomes" id="UP000245629">
    <property type="component" value="Chromosome 1"/>
</dbReference>
<dbReference type="Gene3D" id="3.40.190.10">
    <property type="entry name" value="Periplasmic binding protein-like II"/>
    <property type="match status" value="2"/>
</dbReference>
<dbReference type="SUPFAM" id="SSF53850">
    <property type="entry name" value="Periplasmic binding protein-like II"/>
    <property type="match status" value="1"/>
</dbReference>
<keyword evidence="3" id="KW-0238">DNA-binding</keyword>
<dbReference type="Gene3D" id="1.10.10.10">
    <property type="entry name" value="Winged helix-like DNA-binding domain superfamily/Winged helix DNA-binding domain"/>
    <property type="match status" value="1"/>
</dbReference>
<dbReference type="CDD" id="cd08414">
    <property type="entry name" value="PBP2_LTTR_aromatics_like"/>
    <property type="match status" value="1"/>
</dbReference>
<dbReference type="AlphaFoldDB" id="A0A2S2CKE6"/>
<dbReference type="FunFam" id="1.10.10.10:FF:000001">
    <property type="entry name" value="LysR family transcriptional regulator"/>
    <property type="match status" value="1"/>
</dbReference>
<dbReference type="RefSeq" id="WP_109323564.1">
    <property type="nucleotide sequence ID" value="NZ_CP029352.1"/>
</dbReference>
<dbReference type="PANTHER" id="PTHR30346">
    <property type="entry name" value="TRANSCRIPTIONAL DUAL REGULATOR HCAR-RELATED"/>
    <property type="match status" value="1"/>
</dbReference>
<evidence type="ECO:0000256" key="2">
    <source>
        <dbReference type="ARBA" id="ARBA00023015"/>
    </source>
</evidence>
<proteinExistence type="inferred from homology"/>
<dbReference type="GO" id="GO:0003700">
    <property type="term" value="F:DNA-binding transcription factor activity"/>
    <property type="evidence" value="ECO:0007669"/>
    <property type="project" value="InterPro"/>
</dbReference>
<evidence type="ECO:0000313" key="6">
    <source>
        <dbReference type="EMBL" id="AWK84840.1"/>
    </source>
</evidence>
<dbReference type="PROSITE" id="PS50931">
    <property type="entry name" value="HTH_LYSR"/>
    <property type="match status" value="1"/>
</dbReference>
<keyword evidence="7" id="KW-1185">Reference proteome</keyword>
<dbReference type="InterPro" id="IPR036390">
    <property type="entry name" value="WH_DNA-bd_sf"/>
</dbReference>
<name>A0A2S2CKE6_9PROT</name>
<dbReference type="Pfam" id="PF03466">
    <property type="entry name" value="LysR_substrate"/>
    <property type="match status" value="1"/>
</dbReference>
<dbReference type="InterPro" id="IPR005119">
    <property type="entry name" value="LysR_subst-bd"/>
</dbReference>
<dbReference type="Pfam" id="PF00126">
    <property type="entry name" value="HTH_1"/>
    <property type="match status" value="1"/>
</dbReference>